<dbReference type="SUPFAM" id="SSF101898">
    <property type="entry name" value="NHL repeat"/>
    <property type="match status" value="1"/>
</dbReference>
<name>A0A4Q0P3C0_9FLAO</name>
<dbReference type="PROSITE" id="PS51257">
    <property type="entry name" value="PROKAR_LIPOPROTEIN"/>
    <property type="match status" value="1"/>
</dbReference>
<dbReference type="AlphaFoldDB" id="A0A4Q0P3C0"/>
<dbReference type="InterPro" id="IPR011042">
    <property type="entry name" value="6-blade_b-propeller_TolB-like"/>
</dbReference>
<accession>A0A4Q0P3C0</accession>
<proteinExistence type="predicted"/>
<protein>
    <recommendedName>
        <fullName evidence="3">SdiA-regulated protein</fullName>
    </recommendedName>
</protein>
<keyword evidence="2" id="KW-1185">Reference proteome</keyword>
<sequence length="288" mass="32200">MMLKKLFALCILASLIGCQDFGELNKIGSLTRSLSEVSGIATFNDDSLIYAIADHGNPNTIYGINTRGKVMREIIINNAPNEDWEDLATDYDGNLYISDTGNNENDRADQFIYILDNFKNSISKADTLNASKITFTLSDQVNYPPNLSDLNFDIEALIYKESYLYMFTRNRSRNFDGVTKVYKLPARPGDFEAQLIDSYTVCDNLETCAVTGASLSPSGKTLILLTADKVLKFTGFEDEKFFSGYVQSIPFGNTSLKEGVTFKNDSILYVVDEIRAQTGGNLYEFDLY</sequence>
<dbReference type="Gene3D" id="2.120.10.30">
    <property type="entry name" value="TolB, C-terminal domain"/>
    <property type="match status" value="1"/>
</dbReference>
<reference evidence="1 2" key="1">
    <citation type="submission" date="2018-07" db="EMBL/GenBank/DDBJ databases">
        <title>Leeuwenhoekiella genomics.</title>
        <authorList>
            <person name="Tahon G."/>
            <person name="Willems A."/>
        </authorList>
    </citation>
    <scope>NUCLEOTIDE SEQUENCE [LARGE SCALE GENOMIC DNA]</scope>
    <source>
        <strain evidence="1 2">LMG 22550</strain>
    </source>
</reference>
<comment type="caution">
    <text evidence="1">The sequence shown here is derived from an EMBL/GenBank/DDBJ whole genome shotgun (WGS) entry which is preliminary data.</text>
</comment>
<gene>
    <name evidence="1" type="ORF">DSM00_2945</name>
</gene>
<evidence type="ECO:0008006" key="3">
    <source>
        <dbReference type="Google" id="ProtNLM"/>
    </source>
</evidence>
<dbReference type="Proteomes" id="UP000289238">
    <property type="component" value="Unassembled WGS sequence"/>
</dbReference>
<dbReference type="EMBL" id="QOVM01000007">
    <property type="protein sequence ID" value="RXG20841.1"/>
    <property type="molecule type" value="Genomic_DNA"/>
</dbReference>
<organism evidence="1 2">
    <name type="scientific">Leeuwenhoekiella aequorea</name>
    <dbReference type="NCBI Taxonomy" id="283736"/>
    <lineage>
        <taxon>Bacteria</taxon>
        <taxon>Pseudomonadati</taxon>
        <taxon>Bacteroidota</taxon>
        <taxon>Flavobacteriia</taxon>
        <taxon>Flavobacteriales</taxon>
        <taxon>Flavobacteriaceae</taxon>
        <taxon>Leeuwenhoekiella</taxon>
    </lineage>
</organism>
<evidence type="ECO:0000313" key="1">
    <source>
        <dbReference type="EMBL" id="RXG20841.1"/>
    </source>
</evidence>
<evidence type="ECO:0000313" key="2">
    <source>
        <dbReference type="Proteomes" id="UP000289238"/>
    </source>
</evidence>